<dbReference type="EMBL" id="QTSX02004999">
    <property type="protein sequence ID" value="KAJ9062601.1"/>
    <property type="molecule type" value="Genomic_DNA"/>
</dbReference>
<accession>A0ACC2SKB3</accession>
<reference evidence="1" key="1">
    <citation type="submission" date="2022-04" db="EMBL/GenBank/DDBJ databases">
        <title>Genome of the entomopathogenic fungus Entomophthora muscae.</title>
        <authorList>
            <person name="Elya C."/>
            <person name="Lovett B.R."/>
            <person name="Lee E."/>
            <person name="Macias A.M."/>
            <person name="Hajek A.E."/>
            <person name="De Bivort B.L."/>
            <person name="Kasson M.T."/>
            <person name="De Fine Licht H.H."/>
            <person name="Stajich J.E."/>
        </authorList>
    </citation>
    <scope>NUCLEOTIDE SEQUENCE</scope>
    <source>
        <strain evidence="1">Berkeley</strain>
    </source>
</reference>
<dbReference type="Proteomes" id="UP001165960">
    <property type="component" value="Unassembled WGS sequence"/>
</dbReference>
<evidence type="ECO:0000313" key="2">
    <source>
        <dbReference type="Proteomes" id="UP001165960"/>
    </source>
</evidence>
<evidence type="ECO:0000313" key="1">
    <source>
        <dbReference type="EMBL" id="KAJ9062601.1"/>
    </source>
</evidence>
<sequence>MSSLVTPLLKSHLAKNRLNSKVSTPLSQAISVRCMSNWASPPKYFPEGSFGSSSSNNSIGFPQPRSLPLNTIIKFVPQQEAWLVERMGKFHKVLEPGLCFLIPFIDSIRYVQILKELAVAIPTQTAITQDNVTLRLDGVLYYRVTDPYKASYGVEDAHFSIAQLAQTTMRAEIGQMTLDLTLAERNRLNTNIVQAINAASDSWGIKCLRYEIRDIHPLKNVVQSMHSLVSAERSKRAQILESEGQRQAEINVAEGHKAAMILESEAAKQQQINQAAGEAEAIFLKAKATANGIEKVASAIQSKGGADAVSLTVAEQYVSAFGQLAKKGTAVVVPASAHDIGGMVAQALSIYNTIATRPVPEPETNKSSPSTPALSKSS</sequence>
<comment type="caution">
    <text evidence="1">The sequence shown here is derived from an EMBL/GenBank/DDBJ whole genome shotgun (WGS) entry which is preliminary data.</text>
</comment>
<proteinExistence type="predicted"/>
<name>A0ACC2SKB3_9FUNG</name>
<keyword evidence="2" id="KW-1185">Reference proteome</keyword>
<gene>
    <name evidence="1" type="primary">SLP2_2</name>
    <name evidence="1" type="ORF">DSO57_1009154</name>
</gene>
<protein>
    <submittedName>
        <fullName evidence="1">Synaptotagmin-like protein 2</fullName>
    </submittedName>
</protein>
<organism evidence="1 2">
    <name type="scientific">Entomophthora muscae</name>
    <dbReference type="NCBI Taxonomy" id="34485"/>
    <lineage>
        <taxon>Eukaryota</taxon>
        <taxon>Fungi</taxon>
        <taxon>Fungi incertae sedis</taxon>
        <taxon>Zoopagomycota</taxon>
        <taxon>Entomophthoromycotina</taxon>
        <taxon>Entomophthoromycetes</taxon>
        <taxon>Entomophthorales</taxon>
        <taxon>Entomophthoraceae</taxon>
        <taxon>Entomophthora</taxon>
    </lineage>
</organism>